<evidence type="ECO:0000313" key="3">
    <source>
        <dbReference type="EMBL" id="MFC1852498.1"/>
    </source>
</evidence>
<evidence type="ECO:0000256" key="1">
    <source>
        <dbReference type="ARBA" id="ARBA00024322"/>
    </source>
</evidence>
<dbReference type="PROSITE" id="PS51932">
    <property type="entry name" value="BMV"/>
    <property type="match status" value="1"/>
</dbReference>
<dbReference type="Gene3D" id="2.40.50.220">
    <property type="entry name" value="EutN/Ccml"/>
    <property type="match status" value="1"/>
</dbReference>
<accession>A0ABV6Z251</accession>
<dbReference type="Pfam" id="PF03319">
    <property type="entry name" value="EutN_CcmL"/>
    <property type="match status" value="1"/>
</dbReference>
<proteinExistence type="predicted"/>
<comment type="caution">
    <text evidence="3">The sequence shown here is derived from an EMBL/GenBank/DDBJ whole genome shotgun (WGS) entry which is preliminary data.</text>
</comment>
<keyword evidence="4" id="KW-1185">Reference proteome</keyword>
<gene>
    <name evidence="3" type="ORF">ACFL27_20060</name>
</gene>
<name>A0ABV6Z251_UNCC1</name>
<dbReference type="Proteomes" id="UP001594351">
    <property type="component" value="Unassembled WGS sequence"/>
</dbReference>
<keyword evidence="2" id="KW-1283">Bacterial microcompartment</keyword>
<organism evidence="3 4">
    <name type="scientific">candidate division CSSED10-310 bacterium</name>
    <dbReference type="NCBI Taxonomy" id="2855610"/>
    <lineage>
        <taxon>Bacteria</taxon>
        <taxon>Bacteria division CSSED10-310</taxon>
    </lineage>
</organism>
<dbReference type="InterPro" id="IPR004992">
    <property type="entry name" value="EutN_CcmL"/>
</dbReference>
<reference evidence="3 4" key="1">
    <citation type="submission" date="2024-09" db="EMBL/GenBank/DDBJ databases">
        <title>Laminarin stimulates single cell rates of sulfate reduction while oxygen inhibits transcriptomic activity in coastal marine sediment.</title>
        <authorList>
            <person name="Lindsay M."/>
            <person name="Orcutt B."/>
            <person name="Emerson D."/>
            <person name="Stepanauskas R."/>
            <person name="D'Angelo T."/>
        </authorList>
    </citation>
    <scope>NUCLEOTIDE SEQUENCE [LARGE SCALE GENOMIC DNA]</scope>
    <source>
        <strain evidence="3">SAG AM-311-K15</strain>
    </source>
</reference>
<protein>
    <submittedName>
        <fullName evidence="3">EutN/CcmL family microcompartment protein</fullName>
    </submittedName>
</protein>
<dbReference type="EMBL" id="JBHPBY010000320">
    <property type="protein sequence ID" value="MFC1852498.1"/>
    <property type="molecule type" value="Genomic_DNA"/>
</dbReference>
<dbReference type="SUPFAM" id="SSF159133">
    <property type="entry name" value="EutN/CcmL-like"/>
    <property type="match status" value="1"/>
</dbReference>
<dbReference type="PANTHER" id="PTHR36539">
    <property type="entry name" value="ETHANOLAMINE UTILIZATION PROTEIN EUTN"/>
    <property type="match status" value="1"/>
</dbReference>
<comment type="subcellular location">
    <subcellularLocation>
        <location evidence="1">Bacterial microcompartment</location>
    </subcellularLocation>
</comment>
<evidence type="ECO:0000313" key="4">
    <source>
        <dbReference type="Proteomes" id="UP001594351"/>
    </source>
</evidence>
<dbReference type="InterPro" id="IPR036677">
    <property type="entry name" value="EutN_CcmL_sf"/>
</dbReference>
<sequence length="86" mass="9268">MDRCYVLGTIWATRKVAELEGFKMVLLAVKDYTLKNTSKLVVAVDILDVSPGDDVLITYGSGARNVLGNQELPIDAVVAGIVSEEV</sequence>
<evidence type="ECO:0000256" key="2">
    <source>
        <dbReference type="ARBA" id="ARBA00024446"/>
    </source>
</evidence>